<evidence type="ECO:0008006" key="4">
    <source>
        <dbReference type="Google" id="ProtNLM"/>
    </source>
</evidence>
<organism evidence="2 3">
    <name type="scientific">Streptoalloteichus tenebrarius (strain ATCC 17920 / DSM 40477 / JCM 4838 / CBS 697.72 / NBRC 16177 / NCIMB 11028 / NRRL B-12390 / A12253. 1 / ISP 5477)</name>
    <name type="common">Streptomyces tenebrarius</name>
    <dbReference type="NCBI Taxonomy" id="1933"/>
    <lineage>
        <taxon>Bacteria</taxon>
        <taxon>Bacillati</taxon>
        <taxon>Actinomycetota</taxon>
        <taxon>Actinomycetes</taxon>
        <taxon>Pseudonocardiales</taxon>
        <taxon>Pseudonocardiaceae</taxon>
        <taxon>Streptoalloteichus</taxon>
    </lineage>
</organism>
<evidence type="ECO:0000313" key="3">
    <source>
        <dbReference type="Proteomes" id="UP001205311"/>
    </source>
</evidence>
<feature type="signal peptide" evidence="1">
    <location>
        <begin position="1"/>
        <end position="24"/>
    </location>
</feature>
<evidence type="ECO:0000256" key="1">
    <source>
        <dbReference type="SAM" id="SignalP"/>
    </source>
</evidence>
<evidence type="ECO:0000313" key="2">
    <source>
        <dbReference type="EMBL" id="MCP2259889.1"/>
    </source>
</evidence>
<dbReference type="Proteomes" id="UP001205311">
    <property type="component" value="Unassembled WGS sequence"/>
</dbReference>
<comment type="caution">
    <text evidence="2">The sequence shown here is derived from an EMBL/GenBank/DDBJ whole genome shotgun (WGS) entry which is preliminary data.</text>
</comment>
<accession>A0ABT1HWL3</accession>
<keyword evidence="1" id="KW-0732">Signal</keyword>
<keyword evidence="3" id="KW-1185">Reference proteome</keyword>
<gene>
    <name evidence="2" type="ORF">LX15_003598</name>
</gene>
<dbReference type="EMBL" id="JAMTCP010000021">
    <property type="protein sequence ID" value="MCP2259889.1"/>
    <property type="molecule type" value="Genomic_DNA"/>
</dbReference>
<proteinExistence type="predicted"/>
<sequence>MVRTIVAALGAALSLSLVPASAVADPAVDPGTRAAAAPAATSADPVALVGARSVVEVSTGDARVSRGSRREARRDLMAARAASARFRDLKVALDEGYVPMGQSCVSSPEGGMGRHYIRRELVGRLEPVLPTILVYDVDPESGETRDLVALEWVKWDDDQDVSTDDDRPTMFGVPFDGPFERVEDMPVRYDLHAWVWKENPSGVFARWNPTVRC</sequence>
<protein>
    <recommendedName>
        <fullName evidence="4">Secreted protein</fullName>
    </recommendedName>
</protein>
<feature type="chain" id="PRO_5047096827" description="Secreted protein" evidence="1">
    <location>
        <begin position="25"/>
        <end position="213"/>
    </location>
</feature>
<reference evidence="2 3" key="1">
    <citation type="submission" date="2022-06" db="EMBL/GenBank/DDBJ databases">
        <title>Genomic Encyclopedia of Archaeal and Bacterial Type Strains, Phase II (KMG-II): from individual species to whole genera.</title>
        <authorList>
            <person name="Goeker M."/>
        </authorList>
    </citation>
    <scope>NUCLEOTIDE SEQUENCE [LARGE SCALE GENOMIC DNA]</scope>
    <source>
        <strain evidence="2 3">DSM 40477</strain>
    </source>
</reference>
<name>A0ABT1HWL3_STRSD</name>
<dbReference type="RefSeq" id="WP_253670771.1">
    <property type="nucleotide sequence ID" value="NZ_JAMTCP010000021.1"/>
</dbReference>